<feature type="region of interest" description="Disordered" evidence="21">
    <location>
        <begin position="373"/>
        <end position="396"/>
    </location>
</feature>
<dbReference type="NCBIfam" id="TIGR00174">
    <property type="entry name" value="miaA"/>
    <property type="match status" value="1"/>
</dbReference>
<evidence type="ECO:0000256" key="5">
    <source>
        <dbReference type="ARBA" id="ARBA00017477"/>
    </source>
</evidence>
<evidence type="ECO:0000256" key="18">
    <source>
        <dbReference type="ARBA" id="ARBA00049563"/>
    </source>
</evidence>
<dbReference type="STRING" id="118200.A0A093H6P5"/>
<evidence type="ECO:0000256" key="11">
    <source>
        <dbReference type="ARBA" id="ARBA00022741"/>
    </source>
</evidence>
<evidence type="ECO:0000256" key="1">
    <source>
        <dbReference type="ARBA" id="ARBA00004173"/>
    </source>
</evidence>
<dbReference type="PANTHER" id="PTHR11088:SF89">
    <property type="entry name" value="TRNA DIMETHYLALLYLTRANSFERASE"/>
    <property type="match status" value="1"/>
</dbReference>
<name>A0A093H6P5_DRYPU</name>
<keyword evidence="8 20" id="KW-0808">Transferase</keyword>
<dbReference type="GO" id="GO:0008270">
    <property type="term" value="F:zinc ion binding"/>
    <property type="evidence" value="ECO:0007669"/>
    <property type="project" value="UniProtKB-KW"/>
</dbReference>
<proteinExistence type="inferred from homology"/>
<comment type="similarity">
    <text evidence="3 20">Belongs to the IPP transferase family.</text>
</comment>
<dbReference type="SUPFAM" id="SSF57667">
    <property type="entry name" value="beta-beta-alpha zinc fingers"/>
    <property type="match status" value="1"/>
</dbReference>
<evidence type="ECO:0000256" key="7">
    <source>
        <dbReference type="ARBA" id="ARBA00022553"/>
    </source>
</evidence>
<gene>
    <name evidence="22" type="ORF">N307_14682</name>
</gene>
<keyword evidence="23" id="KW-1185">Reference proteome</keyword>
<evidence type="ECO:0000256" key="8">
    <source>
        <dbReference type="ARBA" id="ARBA00022679"/>
    </source>
</evidence>
<feature type="non-terminal residue" evidence="22">
    <location>
        <position position="1"/>
    </location>
</feature>
<evidence type="ECO:0000256" key="17">
    <source>
        <dbReference type="ARBA" id="ARBA00030893"/>
    </source>
</evidence>
<keyword evidence="13" id="KW-0862">Zinc</keyword>
<evidence type="ECO:0000256" key="10">
    <source>
        <dbReference type="ARBA" id="ARBA00022723"/>
    </source>
</evidence>
<evidence type="ECO:0000313" key="22">
    <source>
        <dbReference type="EMBL" id="KFV75090.1"/>
    </source>
</evidence>
<dbReference type="GO" id="GO:0052381">
    <property type="term" value="F:tRNA dimethylallyltransferase activity"/>
    <property type="evidence" value="ECO:0007669"/>
    <property type="project" value="UniProtKB-EC"/>
</dbReference>
<evidence type="ECO:0000256" key="16">
    <source>
        <dbReference type="ARBA" id="ARBA00023128"/>
    </source>
</evidence>
<evidence type="ECO:0000256" key="20">
    <source>
        <dbReference type="RuleBase" id="RU003785"/>
    </source>
</evidence>
<dbReference type="InterPro" id="IPR027417">
    <property type="entry name" value="P-loop_NTPase"/>
</dbReference>
<comment type="catalytic activity">
    <reaction evidence="18">
        <text>adenosine(37) in tRNA + dimethylallyl diphosphate = N(6)-dimethylallyladenosine(37) in tRNA + diphosphate</text>
        <dbReference type="Rhea" id="RHEA:26482"/>
        <dbReference type="Rhea" id="RHEA-COMP:10162"/>
        <dbReference type="Rhea" id="RHEA-COMP:10375"/>
        <dbReference type="ChEBI" id="CHEBI:33019"/>
        <dbReference type="ChEBI" id="CHEBI:57623"/>
        <dbReference type="ChEBI" id="CHEBI:74411"/>
        <dbReference type="ChEBI" id="CHEBI:74415"/>
        <dbReference type="EC" id="2.5.1.75"/>
    </reaction>
</comment>
<dbReference type="GO" id="GO:0006400">
    <property type="term" value="P:tRNA modification"/>
    <property type="evidence" value="ECO:0007669"/>
    <property type="project" value="TreeGrafter"/>
</dbReference>
<accession>A0A093H6P5</accession>
<protein>
    <recommendedName>
        <fullName evidence="5">tRNA dimethylallyltransferase</fullName>
        <ecNumber evidence="4">2.5.1.75</ecNumber>
    </recommendedName>
    <alternativeName>
        <fullName evidence="17">Isopentenyl-diphosphate:tRNA isopentenyltransferase</fullName>
    </alternativeName>
</protein>
<keyword evidence="14 20" id="KW-0067">ATP-binding</keyword>
<dbReference type="GO" id="GO:0005524">
    <property type="term" value="F:ATP binding"/>
    <property type="evidence" value="ECO:0007669"/>
    <property type="project" value="UniProtKB-KW"/>
</dbReference>
<evidence type="ECO:0000256" key="12">
    <source>
        <dbReference type="ARBA" id="ARBA00022771"/>
    </source>
</evidence>
<dbReference type="AlphaFoldDB" id="A0A093H6P5"/>
<dbReference type="FunFam" id="1.10.20.140:FF:000002">
    <property type="entry name" value="tRNA dimethylallyltransferase, mitochondrial"/>
    <property type="match status" value="1"/>
</dbReference>
<dbReference type="PANTHER" id="PTHR11088">
    <property type="entry name" value="TRNA DIMETHYLALLYLTRANSFERASE"/>
    <property type="match status" value="1"/>
</dbReference>
<dbReference type="EC" id="2.5.1.75" evidence="4"/>
<comment type="subcellular location">
    <subcellularLocation>
        <location evidence="2">Cytoplasm</location>
    </subcellularLocation>
    <subcellularLocation>
        <location evidence="1">Mitochondrion</location>
    </subcellularLocation>
</comment>
<dbReference type="Gene3D" id="3.40.50.300">
    <property type="entry name" value="P-loop containing nucleotide triphosphate hydrolases"/>
    <property type="match status" value="1"/>
</dbReference>
<dbReference type="Proteomes" id="UP000053875">
    <property type="component" value="Unassembled WGS sequence"/>
</dbReference>
<keyword evidence="15" id="KW-0809">Transit peptide</keyword>
<feature type="non-terminal residue" evidence="22">
    <location>
        <position position="396"/>
    </location>
</feature>
<keyword evidence="6" id="KW-0963">Cytoplasm</keyword>
<evidence type="ECO:0000256" key="4">
    <source>
        <dbReference type="ARBA" id="ARBA00012665"/>
    </source>
</evidence>
<keyword evidence="12" id="KW-0863">Zinc-finger</keyword>
<dbReference type="EMBL" id="KL217235">
    <property type="protein sequence ID" value="KFV75090.1"/>
    <property type="molecule type" value="Genomic_DNA"/>
</dbReference>
<keyword evidence="10" id="KW-0479">Metal-binding</keyword>
<evidence type="ECO:0000256" key="14">
    <source>
        <dbReference type="ARBA" id="ARBA00022840"/>
    </source>
</evidence>
<keyword evidence="11 20" id="KW-0547">Nucleotide-binding</keyword>
<dbReference type="InterPro" id="IPR039657">
    <property type="entry name" value="Dimethylallyltransferase"/>
</dbReference>
<dbReference type="InterPro" id="IPR036236">
    <property type="entry name" value="Znf_C2H2_sf"/>
</dbReference>
<keyword evidence="9" id="KW-0819">tRNA processing</keyword>
<organism evidence="22 23">
    <name type="scientific">Dryobates pubescens</name>
    <name type="common">Downy woodpecker</name>
    <name type="synonym">Picoides pubescens</name>
    <dbReference type="NCBI Taxonomy" id="118200"/>
    <lineage>
        <taxon>Eukaryota</taxon>
        <taxon>Metazoa</taxon>
        <taxon>Chordata</taxon>
        <taxon>Craniata</taxon>
        <taxon>Vertebrata</taxon>
        <taxon>Euteleostomi</taxon>
        <taxon>Archelosauria</taxon>
        <taxon>Archosauria</taxon>
        <taxon>Dinosauria</taxon>
        <taxon>Saurischia</taxon>
        <taxon>Theropoda</taxon>
        <taxon>Coelurosauria</taxon>
        <taxon>Aves</taxon>
        <taxon>Neognathae</taxon>
        <taxon>Neoaves</taxon>
        <taxon>Telluraves</taxon>
        <taxon>Coraciimorphae</taxon>
        <taxon>Piciformes</taxon>
        <taxon>Picidae</taxon>
        <taxon>Dryobates</taxon>
    </lineage>
</organism>
<dbReference type="GO" id="GO:0005739">
    <property type="term" value="C:mitochondrion"/>
    <property type="evidence" value="ECO:0007669"/>
    <property type="project" value="UniProtKB-SubCell"/>
</dbReference>
<evidence type="ECO:0000256" key="19">
    <source>
        <dbReference type="ARBA" id="ARBA00057810"/>
    </source>
</evidence>
<evidence type="ECO:0000256" key="13">
    <source>
        <dbReference type="ARBA" id="ARBA00022833"/>
    </source>
</evidence>
<evidence type="ECO:0000256" key="6">
    <source>
        <dbReference type="ARBA" id="ARBA00022490"/>
    </source>
</evidence>
<evidence type="ECO:0000256" key="15">
    <source>
        <dbReference type="ARBA" id="ARBA00022946"/>
    </source>
</evidence>
<evidence type="ECO:0000256" key="2">
    <source>
        <dbReference type="ARBA" id="ARBA00004496"/>
    </source>
</evidence>
<keyword evidence="7" id="KW-0597">Phosphoprotein</keyword>
<dbReference type="Pfam" id="PF01715">
    <property type="entry name" value="IPPT"/>
    <property type="match status" value="1"/>
</dbReference>
<evidence type="ECO:0000256" key="9">
    <source>
        <dbReference type="ARBA" id="ARBA00022694"/>
    </source>
</evidence>
<comment type="function">
    <text evidence="19">Catalyzes the transfer of a dimethylallyl group onto the adenine at position 37 of both cytosolic and mitochondrial tRNAs, leading to the formation of N6-(dimethylallyl)adenosine (i6A37). Mediates modification of a limited subset of tRNAs: tRNA(Ser)(AGA), tRNA(Ser)(CGA), tRNA(Ser)(UGA), as well as partial modification of the selenocysteine tRNA(Ser)(UCA). TRIT1 is therefore required for selenoprotein expression.</text>
</comment>
<evidence type="ECO:0000313" key="23">
    <source>
        <dbReference type="Proteomes" id="UP000053875"/>
    </source>
</evidence>
<evidence type="ECO:0000256" key="21">
    <source>
        <dbReference type="SAM" id="MobiDB-lite"/>
    </source>
</evidence>
<keyword evidence="16" id="KW-0496">Mitochondrion</keyword>
<evidence type="ECO:0000256" key="3">
    <source>
        <dbReference type="ARBA" id="ARBA00005842"/>
    </source>
</evidence>
<reference evidence="22 23" key="1">
    <citation type="submission" date="2014-04" db="EMBL/GenBank/DDBJ databases">
        <title>Genome evolution of avian class.</title>
        <authorList>
            <person name="Zhang G."/>
            <person name="Li C."/>
        </authorList>
    </citation>
    <scope>NUCLEOTIDE SEQUENCE [LARGE SCALE GENOMIC DNA]</scope>
    <source>
        <strain evidence="22">BGI_N307</strain>
    </source>
</reference>
<dbReference type="InterPro" id="IPR018022">
    <property type="entry name" value="IPT"/>
</dbReference>
<dbReference type="Gene3D" id="1.10.20.140">
    <property type="match status" value="1"/>
</dbReference>
<sequence length="396" mass="45545">QVYKGLDIITNKVSPQEQRLCRHHMISFVDPLVSNYTVVDFRDKAHIEDIFARDKIPIVVGGTNYYIESLLWKVLINTKEKATTAPGPGRDRKVELEQLDGVELHRRLSQVDPEMAARLHPHDRRKLARSLQVFEETGIPHSEILHQQQAEEGGGPLGGPLKYPHCCILWLHAEQAALDRRLERRVDEMVAAGLLRELQDFRGKGLDLCPMFFRQDYQHGIFQSIGFKEFHEYLVTEGNCSPETSALLLQKGIQALKQVTKRYARRQNKWVRNRFLKRPGPNVPPVYGLEVSDPSRWEEDVLKPALEIVESFIQGREPPAQPVRMEQEPEEDKRRPHLCELCSRLIIGDREWAAHTRSRSHLHHLKKRRKLEATSLAAETQGEEVETSGEDSSLPL</sequence>